<evidence type="ECO:0000313" key="3">
    <source>
        <dbReference type="Proteomes" id="UP000003107"/>
    </source>
</evidence>
<accession>C6RHF7</accession>
<dbReference type="STRING" id="553219.CAMSH0001_0784"/>
<proteinExistence type="predicted"/>
<protein>
    <submittedName>
        <fullName evidence="2">Uncharacterized protein</fullName>
    </submittedName>
</protein>
<reference evidence="2 3" key="1">
    <citation type="submission" date="2009-07" db="EMBL/GenBank/DDBJ databases">
        <authorList>
            <person name="Madupu R."/>
            <person name="Sebastian Y."/>
            <person name="Durkin A.S."/>
            <person name="Torralba M."/>
            <person name="Methe B."/>
            <person name="Sutton G.G."/>
            <person name="Strausberg R.L."/>
            <person name="Nelson K.E."/>
        </authorList>
    </citation>
    <scope>NUCLEOTIDE SEQUENCE [LARGE SCALE GENOMIC DNA]</scope>
    <source>
        <strain evidence="2 3">RM3277</strain>
    </source>
</reference>
<keyword evidence="1" id="KW-0472">Membrane</keyword>
<feature type="transmembrane region" description="Helical" evidence="1">
    <location>
        <begin position="12"/>
        <end position="28"/>
    </location>
</feature>
<dbReference type="EMBL" id="ACVQ01000027">
    <property type="protein sequence ID" value="EET79174.1"/>
    <property type="molecule type" value="Genomic_DNA"/>
</dbReference>
<organism evidence="2 3">
    <name type="scientific">Campylobacter showae RM3277</name>
    <dbReference type="NCBI Taxonomy" id="553219"/>
    <lineage>
        <taxon>Bacteria</taxon>
        <taxon>Pseudomonadati</taxon>
        <taxon>Campylobacterota</taxon>
        <taxon>Epsilonproteobacteria</taxon>
        <taxon>Campylobacterales</taxon>
        <taxon>Campylobacteraceae</taxon>
        <taxon>Campylobacter</taxon>
    </lineage>
</organism>
<evidence type="ECO:0000313" key="2">
    <source>
        <dbReference type="EMBL" id="EET79174.1"/>
    </source>
</evidence>
<keyword evidence="1" id="KW-1133">Transmembrane helix</keyword>
<dbReference type="Proteomes" id="UP000003107">
    <property type="component" value="Unassembled WGS sequence"/>
</dbReference>
<name>C6RHF7_9BACT</name>
<sequence length="40" mass="4326">MRTADDVKAPSAVCVYVLAILTILWQSFTANCRLASGRAI</sequence>
<comment type="caution">
    <text evidence="2">The sequence shown here is derived from an EMBL/GenBank/DDBJ whole genome shotgun (WGS) entry which is preliminary data.</text>
</comment>
<keyword evidence="1" id="KW-0812">Transmembrane</keyword>
<gene>
    <name evidence="2" type="ORF">CAMSH0001_0784</name>
</gene>
<evidence type="ECO:0000256" key="1">
    <source>
        <dbReference type="SAM" id="Phobius"/>
    </source>
</evidence>
<dbReference type="AlphaFoldDB" id="C6RHF7"/>
<keyword evidence="3" id="KW-1185">Reference proteome</keyword>